<evidence type="ECO:0000313" key="1">
    <source>
        <dbReference type="EMBL" id="MBW70877.1"/>
    </source>
</evidence>
<reference evidence="1" key="1">
    <citation type="submission" date="2018-01" db="EMBL/GenBank/DDBJ databases">
        <title>An insight into the sialome of Amazonian anophelines.</title>
        <authorList>
            <person name="Ribeiro J.M."/>
            <person name="Scarpassa V."/>
            <person name="Calvo E."/>
        </authorList>
    </citation>
    <scope>NUCLEOTIDE SEQUENCE</scope>
</reference>
<dbReference type="AlphaFoldDB" id="A0A2M4CZZ9"/>
<protein>
    <submittedName>
        <fullName evidence="1">Putative plasma membrane protein</fullName>
    </submittedName>
</protein>
<proteinExistence type="predicted"/>
<organism evidence="1">
    <name type="scientific">Anopheles darlingi</name>
    <name type="common">Mosquito</name>
    <dbReference type="NCBI Taxonomy" id="43151"/>
    <lineage>
        <taxon>Eukaryota</taxon>
        <taxon>Metazoa</taxon>
        <taxon>Ecdysozoa</taxon>
        <taxon>Arthropoda</taxon>
        <taxon>Hexapoda</taxon>
        <taxon>Insecta</taxon>
        <taxon>Pterygota</taxon>
        <taxon>Neoptera</taxon>
        <taxon>Endopterygota</taxon>
        <taxon>Diptera</taxon>
        <taxon>Nematocera</taxon>
        <taxon>Culicoidea</taxon>
        <taxon>Culicidae</taxon>
        <taxon>Anophelinae</taxon>
        <taxon>Anopheles</taxon>
    </lineage>
</organism>
<sequence>MEPFVLLVLVLLLLLVLLVHVVVKVLIASPTNLKTIFQAYQGHFRRKIQGGWYVSIANVCRRSRCYRWVIVGPFLICICCRFAAGILKKPCCCCCGCFLFILSLEFSSKVVQFHHQLRHQFRAGVTITAAGRR</sequence>
<accession>A0A2M4CZZ9</accession>
<name>A0A2M4CZZ9_ANODA</name>
<dbReference type="EMBL" id="GGFL01006699">
    <property type="protein sequence ID" value="MBW70877.1"/>
    <property type="molecule type" value="Transcribed_RNA"/>
</dbReference>